<name>A0A942TD54_9BACI</name>
<comment type="caution">
    <text evidence="3">The sequence shown here is derived from an EMBL/GenBank/DDBJ whole genome shotgun (WGS) entry which is preliminary data.</text>
</comment>
<keyword evidence="1" id="KW-0067">ATP-binding</keyword>
<dbReference type="GO" id="GO:0046872">
    <property type="term" value="F:metal ion binding"/>
    <property type="evidence" value="ECO:0007669"/>
    <property type="project" value="InterPro"/>
</dbReference>
<accession>A0A942TD54</accession>
<dbReference type="Proteomes" id="UP000681414">
    <property type="component" value="Unassembled WGS sequence"/>
</dbReference>
<protein>
    <submittedName>
        <fullName evidence="3">ATP-grasp domain-containing protein</fullName>
    </submittedName>
</protein>
<keyword evidence="4" id="KW-1185">Reference proteome</keyword>
<dbReference type="PROSITE" id="PS50975">
    <property type="entry name" value="ATP_GRASP"/>
    <property type="match status" value="1"/>
</dbReference>
<dbReference type="SUPFAM" id="SSF56059">
    <property type="entry name" value="Glutathione synthetase ATP-binding domain-like"/>
    <property type="match status" value="1"/>
</dbReference>
<evidence type="ECO:0000259" key="2">
    <source>
        <dbReference type="PROSITE" id="PS50975"/>
    </source>
</evidence>
<reference evidence="3 4" key="1">
    <citation type="submission" date="2021-05" db="EMBL/GenBank/DDBJ databases">
        <title>Novel Bacillus species.</title>
        <authorList>
            <person name="Liu G."/>
        </authorList>
    </citation>
    <scope>NUCLEOTIDE SEQUENCE [LARGE SCALE GENOMIC DNA]</scope>
    <source>
        <strain evidence="4">FJAT-49780</strain>
    </source>
</reference>
<evidence type="ECO:0000256" key="1">
    <source>
        <dbReference type="PROSITE-ProRule" id="PRU00409"/>
    </source>
</evidence>
<dbReference type="RefSeq" id="WP_213124705.1">
    <property type="nucleotide sequence ID" value="NZ_JAGYPG010000002.1"/>
</dbReference>
<dbReference type="Gene3D" id="3.30.1490.20">
    <property type="entry name" value="ATP-grasp fold, A domain"/>
    <property type="match status" value="1"/>
</dbReference>
<organism evidence="3 4">
    <name type="scientific">Lederbergia citri</name>
    <dbReference type="NCBI Taxonomy" id="2833580"/>
    <lineage>
        <taxon>Bacteria</taxon>
        <taxon>Bacillati</taxon>
        <taxon>Bacillota</taxon>
        <taxon>Bacilli</taxon>
        <taxon>Bacillales</taxon>
        <taxon>Bacillaceae</taxon>
        <taxon>Lederbergia</taxon>
    </lineage>
</organism>
<dbReference type="InterPro" id="IPR013815">
    <property type="entry name" value="ATP_grasp_subdomain_1"/>
</dbReference>
<keyword evidence="1" id="KW-0547">Nucleotide-binding</keyword>
<dbReference type="AlphaFoldDB" id="A0A942TD54"/>
<evidence type="ECO:0000313" key="4">
    <source>
        <dbReference type="Proteomes" id="UP000681414"/>
    </source>
</evidence>
<sequence>MNVLITSISGKVPLIQTVEKAMKKINSNSVLYGGDVDDQCIGKYFVDRFWLMPPLKDMTKETFVSYCTSKNITIIFPTRDADLLYFSSFLSYFTNNGLYIMVSNKKSLEITMNKMNFFKIGVEKGFPVTMSSFEIDTLYADTFVVKECEGSGSKNIAINVSREQAILHAKQLKGPLFQPYIKGEEFSIDVYVDKLGKSKGVIVRKRIQIKDGESQITRTIRHKELERLGAEMAEMFCLYGHVMFQVIVDLKGKPHIIECNPRFGGASTLSIAAGLDSFYWFQLEAAGEDLHNYPFHRSEKELTLIRHAKDMIV</sequence>
<proteinExistence type="predicted"/>
<dbReference type="GO" id="GO:0005524">
    <property type="term" value="F:ATP binding"/>
    <property type="evidence" value="ECO:0007669"/>
    <property type="project" value="UniProtKB-UniRule"/>
</dbReference>
<evidence type="ECO:0000313" key="3">
    <source>
        <dbReference type="EMBL" id="MBS4195490.1"/>
    </source>
</evidence>
<dbReference type="Gene3D" id="3.40.50.20">
    <property type="match status" value="1"/>
</dbReference>
<feature type="domain" description="ATP-grasp" evidence="2">
    <location>
        <begin position="114"/>
        <end position="299"/>
    </location>
</feature>
<dbReference type="Pfam" id="PF15632">
    <property type="entry name" value="ATPgrasp_Ter"/>
    <property type="match status" value="1"/>
</dbReference>
<dbReference type="EMBL" id="JAGYPG010000002">
    <property type="protein sequence ID" value="MBS4195490.1"/>
    <property type="molecule type" value="Genomic_DNA"/>
</dbReference>
<dbReference type="Gene3D" id="3.30.470.20">
    <property type="entry name" value="ATP-grasp fold, B domain"/>
    <property type="match status" value="1"/>
</dbReference>
<gene>
    <name evidence="3" type="ORF">KHA97_10520</name>
</gene>
<dbReference type="InterPro" id="IPR011761">
    <property type="entry name" value="ATP-grasp"/>
</dbReference>